<feature type="region of interest" description="Disordered" evidence="1">
    <location>
        <begin position="43"/>
        <end position="89"/>
    </location>
</feature>
<gene>
    <name evidence="2" type="ORF">SKAU_G00244670</name>
</gene>
<dbReference type="EMBL" id="JAINUF010000009">
    <property type="protein sequence ID" value="KAJ8349337.1"/>
    <property type="molecule type" value="Genomic_DNA"/>
</dbReference>
<evidence type="ECO:0000313" key="3">
    <source>
        <dbReference type="Proteomes" id="UP001152622"/>
    </source>
</evidence>
<dbReference type="AlphaFoldDB" id="A0A9Q1F225"/>
<evidence type="ECO:0000256" key="1">
    <source>
        <dbReference type="SAM" id="MobiDB-lite"/>
    </source>
</evidence>
<name>A0A9Q1F225_SYNKA</name>
<sequence>MVQLELEAAHLCFRCVTTQTPFPIMLSSMLRDQAPWFLMAVSPASHSSSSGPGQKEPPRKASPRKSLHHRKRIEIESDGSAEETDSSEN</sequence>
<evidence type="ECO:0000313" key="2">
    <source>
        <dbReference type="EMBL" id="KAJ8349337.1"/>
    </source>
</evidence>
<organism evidence="2 3">
    <name type="scientific">Synaphobranchus kaupii</name>
    <name type="common">Kaup's arrowtooth eel</name>
    <dbReference type="NCBI Taxonomy" id="118154"/>
    <lineage>
        <taxon>Eukaryota</taxon>
        <taxon>Metazoa</taxon>
        <taxon>Chordata</taxon>
        <taxon>Craniata</taxon>
        <taxon>Vertebrata</taxon>
        <taxon>Euteleostomi</taxon>
        <taxon>Actinopterygii</taxon>
        <taxon>Neopterygii</taxon>
        <taxon>Teleostei</taxon>
        <taxon>Anguilliformes</taxon>
        <taxon>Synaphobranchidae</taxon>
        <taxon>Synaphobranchus</taxon>
    </lineage>
</organism>
<dbReference type="Proteomes" id="UP001152622">
    <property type="component" value="Chromosome 9"/>
</dbReference>
<protein>
    <submittedName>
        <fullName evidence="2">Uncharacterized protein</fullName>
    </submittedName>
</protein>
<accession>A0A9Q1F225</accession>
<proteinExistence type="predicted"/>
<feature type="compositionally biased region" description="Basic residues" evidence="1">
    <location>
        <begin position="61"/>
        <end position="72"/>
    </location>
</feature>
<reference evidence="2" key="1">
    <citation type="journal article" date="2023" name="Science">
        <title>Genome structures resolve the early diversification of teleost fishes.</title>
        <authorList>
            <person name="Parey E."/>
            <person name="Louis A."/>
            <person name="Montfort J."/>
            <person name="Bouchez O."/>
            <person name="Roques C."/>
            <person name="Iampietro C."/>
            <person name="Lluch J."/>
            <person name="Castinel A."/>
            <person name="Donnadieu C."/>
            <person name="Desvignes T."/>
            <person name="Floi Bucao C."/>
            <person name="Jouanno E."/>
            <person name="Wen M."/>
            <person name="Mejri S."/>
            <person name="Dirks R."/>
            <person name="Jansen H."/>
            <person name="Henkel C."/>
            <person name="Chen W.J."/>
            <person name="Zahm M."/>
            <person name="Cabau C."/>
            <person name="Klopp C."/>
            <person name="Thompson A.W."/>
            <person name="Robinson-Rechavi M."/>
            <person name="Braasch I."/>
            <person name="Lecointre G."/>
            <person name="Bobe J."/>
            <person name="Postlethwait J.H."/>
            <person name="Berthelot C."/>
            <person name="Roest Crollius H."/>
            <person name="Guiguen Y."/>
        </authorList>
    </citation>
    <scope>NUCLEOTIDE SEQUENCE</scope>
    <source>
        <strain evidence="2">WJC10195</strain>
    </source>
</reference>
<dbReference type="OrthoDB" id="197906at2759"/>
<feature type="compositionally biased region" description="Low complexity" evidence="1">
    <location>
        <begin position="43"/>
        <end position="53"/>
    </location>
</feature>
<keyword evidence="3" id="KW-1185">Reference proteome</keyword>
<feature type="compositionally biased region" description="Acidic residues" evidence="1">
    <location>
        <begin position="76"/>
        <end position="89"/>
    </location>
</feature>
<comment type="caution">
    <text evidence="2">The sequence shown here is derived from an EMBL/GenBank/DDBJ whole genome shotgun (WGS) entry which is preliminary data.</text>
</comment>